<accession>A0A4R5QKP3</accession>
<dbReference type="PANTHER" id="PTHR42928">
    <property type="entry name" value="TRICARBOXYLATE-BINDING PROTEIN"/>
    <property type="match status" value="1"/>
</dbReference>
<dbReference type="PIRSF" id="PIRSF017082">
    <property type="entry name" value="YflP"/>
    <property type="match status" value="1"/>
</dbReference>
<comment type="similarity">
    <text evidence="1">Belongs to the UPF0065 (bug) family.</text>
</comment>
<gene>
    <name evidence="2" type="ORF">E2C06_04235</name>
</gene>
<name>A0A4R5QKP3_9PROT</name>
<proteinExistence type="inferred from homology"/>
<dbReference type="InterPro" id="IPR042100">
    <property type="entry name" value="Bug_dom1"/>
</dbReference>
<evidence type="ECO:0000313" key="2">
    <source>
        <dbReference type="EMBL" id="TDH64034.1"/>
    </source>
</evidence>
<dbReference type="AlphaFoldDB" id="A0A4R5QKP3"/>
<evidence type="ECO:0000313" key="3">
    <source>
        <dbReference type="Proteomes" id="UP000295096"/>
    </source>
</evidence>
<dbReference type="InterPro" id="IPR005064">
    <property type="entry name" value="BUG"/>
</dbReference>
<dbReference type="EMBL" id="SMSJ01000003">
    <property type="protein sequence ID" value="TDH64034.1"/>
    <property type="molecule type" value="Genomic_DNA"/>
</dbReference>
<dbReference type="Proteomes" id="UP000295096">
    <property type="component" value="Unassembled WGS sequence"/>
</dbReference>
<dbReference type="Gene3D" id="3.40.190.150">
    <property type="entry name" value="Bordetella uptake gene, domain 1"/>
    <property type="match status" value="1"/>
</dbReference>
<dbReference type="SUPFAM" id="SSF53850">
    <property type="entry name" value="Periplasmic binding protein-like II"/>
    <property type="match status" value="1"/>
</dbReference>
<sequence length="344" mass="35758">MRNRRDRVMAGRRALLAAPLLLPRLVPRLAPGLAPGLAWAQAYPDRPVRIVVPFAPGGATDLAARILQPHLQEAFGQPIIIENRTGAAGNVGMEVAARAAPDGYTLYLGNVGTLALNPSVFSRTLKVRPTEDFAAVSLVSDTPDGLVAHPSAPFSTLAELVAFAKANPGKVNYGSPGAGSLNRLEMELLRELAGGLDMVHVPYPGGAGPAVTAAVAGDVHCLFVTLSSAVGQVQAGRLKGLAVTTARRAAVLPAMPTMAESGYPDFVASSWQGMLLPAGVPAAIVARWHAALVQVLQLAEVKRRFAQAATEPLASASPAEFAGFIAREQARWGALVQRAGATAD</sequence>
<dbReference type="Gene3D" id="3.40.190.10">
    <property type="entry name" value="Periplasmic binding protein-like II"/>
    <property type="match status" value="1"/>
</dbReference>
<protein>
    <submittedName>
        <fullName evidence="2">Tripartite tricarboxylate transporter substrate binding protein</fullName>
    </submittedName>
</protein>
<organism evidence="2 3">
    <name type="scientific">Dankookia rubra</name>
    <dbReference type="NCBI Taxonomy" id="1442381"/>
    <lineage>
        <taxon>Bacteria</taxon>
        <taxon>Pseudomonadati</taxon>
        <taxon>Pseudomonadota</taxon>
        <taxon>Alphaproteobacteria</taxon>
        <taxon>Acetobacterales</taxon>
        <taxon>Roseomonadaceae</taxon>
        <taxon>Dankookia</taxon>
    </lineage>
</organism>
<comment type="caution">
    <text evidence="2">The sequence shown here is derived from an EMBL/GenBank/DDBJ whole genome shotgun (WGS) entry which is preliminary data.</text>
</comment>
<dbReference type="RefSeq" id="WP_133287314.1">
    <property type="nucleotide sequence ID" value="NZ_SMSJ01000003.1"/>
</dbReference>
<dbReference type="OrthoDB" id="7375033at2"/>
<dbReference type="PANTHER" id="PTHR42928:SF5">
    <property type="entry name" value="BLR1237 PROTEIN"/>
    <property type="match status" value="1"/>
</dbReference>
<keyword evidence="3" id="KW-1185">Reference proteome</keyword>
<dbReference type="Pfam" id="PF03401">
    <property type="entry name" value="TctC"/>
    <property type="match status" value="1"/>
</dbReference>
<reference evidence="2 3" key="1">
    <citation type="journal article" date="2016" name="J. Microbiol.">
        <title>Dankookia rubra gen. nov., sp. nov., an alphaproteobacterium isolated from sediment of a shallow stream.</title>
        <authorList>
            <person name="Kim W.H."/>
            <person name="Kim D.H."/>
            <person name="Kang K."/>
            <person name="Ahn T.Y."/>
        </authorList>
    </citation>
    <scope>NUCLEOTIDE SEQUENCE [LARGE SCALE GENOMIC DNA]</scope>
    <source>
        <strain evidence="2 3">JCM30602</strain>
    </source>
</reference>
<evidence type="ECO:0000256" key="1">
    <source>
        <dbReference type="ARBA" id="ARBA00006987"/>
    </source>
</evidence>
<dbReference type="CDD" id="cd13578">
    <property type="entry name" value="PBP2_Bug27"/>
    <property type="match status" value="1"/>
</dbReference>